<keyword evidence="7" id="KW-0645">Protease</keyword>
<dbReference type="AlphaFoldDB" id="A0A1H4SM77"/>
<keyword evidence="3" id="KW-0998">Cell outer membrane</keyword>
<evidence type="ECO:0000313" key="8">
    <source>
        <dbReference type="Proteomes" id="UP000182409"/>
    </source>
</evidence>
<organism evidence="7 8">
    <name type="scientific">Terriglobus roseus</name>
    <dbReference type="NCBI Taxonomy" id="392734"/>
    <lineage>
        <taxon>Bacteria</taxon>
        <taxon>Pseudomonadati</taxon>
        <taxon>Acidobacteriota</taxon>
        <taxon>Terriglobia</taxon>
        <taxon>Terriglobales</taxon>
        <taxon>Acidobacteriaceae</taxon>
        <taxon>Terriglobus</taxon>
    </lineage>
</organism>
<feature type="compositionally biased region" description="Gly residues" evidence="4">
    <location>
        <begin position="859"/>
        <end position="868"/>
    </location>
</feature>
<evidence type="ECO:0000256" key="4">
    <source>
        <dbReference type="SAM" id="MobiDB-lite"/>
    </source>
</evidence>
<evidence type="ECO:0000313" key="7">
    <source>
        <dbReference type="EMBL" id="SEC45325.1"/>
    </source>
</evidence>
<evidence type="ECO:0000256" key="3">
    <source>
        <dbReference type="ARBA" id="ARBA00023237"/>
    </source>
</evidence>
<dbReference type="RefSeq" id="WP_074655257.1">
    <property type="nucleotide sequence ID" value="NZ_FNSD01000001.1"/>
</dbReference>
<accession>A0A1H4SM77</accession>
<dbReference type="EMBL" id="FNSD01000001">
    <property type="protein sequence ID" value="SEC45325.1"/>
    <property type="molecule type" value="Genomic_DNA"/>
</dbReference>
<dbReference type="GO" id="GO:0004180">
    <property type="term" value="F:carboxypeptidase activity"/>
    <property type="evidence" value="ECO:0007669"/>
    <property type="project" value="UniProtKB-KW"/>
</dbReference>
<feature type="compositionally biased region" description="Gly residues" evidence="4">
    <location>
        <begin position="876"/>
        <end position="899"/>
    </location>
</feature>
<name>A0A1H4SM77_9BACT</name>
<dbReference type="GO" id="GO:0009279">
    <property type="term" value="C:cell outer membrane"/>
    <property type="evidence" value="ECO:0007669"/>
    <property type="project" value="UniProtKB-SubCell"/>
</dbReference>
<feature type="chain" id="PRO_5010256482" evidence="5">
    <location>
        <begin position="29"/>
        <end position="974"/>
    </location>
</feature>
<keyword evidence="7" id="KW-0378">Hydrolase</keyword>
<dbReference type="Gene3D" id="2.40.170.20">
    <property type="entry name" value="TonB-dependent receptor, beta-barrel domain"/>
    <property type="match status" value="1"/>
</dbReference>
<feature type="region of interest" description="Disordered" evidence="4">
    <location>
        <begin position="859"/>
        <end position="899"/>
    </location>
</feature>
<reference evidence="7 8" key="1">
    <citation type="submission" date="2016-10" db="EMBL/GenBank/DDBJ databases">
        <authorList>
            <person name="de Groot N.N."/>
        </authorList>
    </citation>
    <scope>NUCLEOTIDE SEQUENCE [LARGE SCALE GENOMIC DNA]</scope>
    <source>
        <strain evidence="7 8">AB35.6</strain>
    </source>
</reference>
<evidence type="ECO:0000256" key="1">
    <source>
        <dbReference type="ARBA" id="ARBA00004442"/>
    </source>
</evidence>
<proteinExistence type="predicted"/>
<dbReference type="Pfam" id="PF13620">
    <property type="entry name" value="CarboxypepD_reg"/>
    <property type="match status" value="1"/>
</dbReference>
<evidence type="ECO:0000259" key="6">
    <source>
        <dbReference type="Pfam" id="PF25183"/>
    </source>
</evidence>
<protein>
    <submittedName>
        <fullName evidence="7">Carboxypeptidase regulatory-like domain-containing protein</fullName>
    </submittedName>
</protein>
<sequence>MKNPIPSFARSLLLAAIPLAAVATTLQAPPAWSQATAGSSVTGFVLDPDSAAIPGATVTLTPASGAPRSVTSGADGGYTFRGVPAGTYSLTVSMPGFASFVRQGVRVGSTNLTINAGMAIQSENTEVNVTTDNTKVSVDADANGSAVVIKDKDLEALSDDPDELADQLSALAGPSAGPSGGQIYVDGFTGGTLPPKSSIREIRVNQNPFSAQFDKQGFGRVEVFTKPGTDKIHGQMSLQGNDKSFNTSSPFLGSTNQQPDYHRIFFLGSVTGPMTKSSSYSLGGNYRVIQDNSIFAGQIISNPAAPGVLCAPGDLTCSLNSFPDSLRATFHPQTRYEITPRIDLALSPSNTLTIRYQFEHNVQTNGGLGSTSLNTTAYNTGQRESQLQISDTQIFNSKIINETRMAIERQNNTQNPQSTAPTLTLTGYFSSGGSATGTQSSTIDHFELQNYTSIALQKNFIRAGARLRIDREALFSTAGSNGSFTYQSAANYASNNPFQYRVTTINNPKAEQSVADLGLYAEDDWRIKPNLSLSYGIRYEMQNKINSNADFAPRFSLSYGIPRKTGNPLTVVRAGWGIFYDRFVIGDTIQTLRQNGINQVTQIYRAATPTGTLPGCSPTNIAACGSSTAASQTVYQLGAGLRSAYTMQTTIGLDQQVGKRTTVSFNYINSIGDHQYMSRSIPSGNNYIYQYQSGGVFRQNQFIANFRTQVSSRLSLFGFYSLQYANSNANGPDNFPTDSLNPKTDYGRSLFAQRHRVFLFGNIQAKYGINLSPFLSVNSGNFYNITTGTDVNGDTIINDRAGFANGVSGNCKTATDFTTAVTAANRVAPGYCTGPSNVQGNIRIVKVFGFGKKAAAPGGGAQAGGPGAGGPPPGGGGPGGGPGGGGGRGGPGGGGPGGFGGGIASRNKYTLNIGAQIQNLFNYVPYATPNGSLSSYNADPSKNLFGRSTSLSAFGPGGSSSAVRTVTLQMNFSF</sequence>
<dbReference type="InterPro" id="IPR036942">
    <property type="entry name" value="Beta-barrel_TonB_sf"/>
</dbReference>
<evidence type="ECO:0000256" key="5">
    <source>
        <dbReference type="SAM" id="SignalP"/>
    </source>
</evidence>
<feature type="signal peptide" evidence="5">
    <location>
        <begin position="1"/>
        <end position="28"/>
    </location>
</feature>
<keyword evidence="2" id="KW-0472">Membrane</keyword>
<dbReference type="InterPro" id="IPR008969">
    <property type="entry name" value="CarboxyPept-like_regulatory"/>
</dbReference>
<dbReference type="SUPFAM" id="SSF56935">
    <property type="entry name" value="Porins"/>
    <property type="match status" value="1"/>
</dbReference>
<comment type="subcellular location">
    <subcellularLocation>
        <location evidence="1">Cell outer membrane</location>
    </subcellularLocation>
</comment>
<feature type="domain" description="TonB-dependent transporter Oar-like beta-barrel" evidence="6">
    <location>
        <begin position="547"/>
        <end position="848"/>
    </location>
</feature>
<dbReference type="SUPFAM" id="SSF49464">
    <property type="entry name" value="Carboxypeptidase regulatory domain-like"/>
    <property type="match status" value="1"/>
</dbReference>
<dbReference type="InterPro" id="IPR057601">
    <property type="entry name" value="Oar-like_b-barrel"/>
</dbReference>
<evidence type="ECO:0000256" key="2">
    <source>
        <dbReference type="ARBA" id="ARBA00023136"/>
    </source>
</evidence>
<dbReference type="Pfam" id="PF25183">
    <property type="entry name" value="OMP_b-brl_4"/>
    <property type="match status" value="2"/>
</dbReference>
<gene>
    <name evidence="7" type="ORF">SAMN05443244_3495</name>
</gene>
<dbReference type="OrthoDB" id="98676at2"/>
<dbReference type="Gene3D" id="2.60.40.1120">
    <property type="entry name" value="Carboxypeptidase-like, regulatory domain"/>
    <property type="match status" value="1"/>
</dbReference>
<feature type="domain" description="TonB-dependent transporter Oar-like beta-barrel" evidence="6">
    <location>
        <begin position="332"/>
        <end position="546"/>
    </location>
</feature>
<keyword evidence="7" id="KW-0121">Carboxypeptidase</keyword>
<keyword evidence="5" id="KW-0732">Signal</keyword>
<dbReference type="Proteomes" id="UP000182409">
    <property type="component" value="Unassembled WGS sequence"/>
</dbReference>